<gene>
    <name evidence="1" type="ORF">TPAB3V08_LOCUS9397</name>
</gene>
<organism evidence="1 2">
    <name type="scientific">Timema podura</name>
    <name type="common">Walking stick</name>
    <dbReference type="NCBI Taxonomy" id="61482"/>
    <lineage>
        <taxon>Eukaryota</taxon>
        <taxon>Metazoa</taxon>
        <taxon>Ecdysozoa</taxon>
        <taxon>Arthropoda</taxon>
        <taxon>Hexapoda</taxon>
        <taxon>Insecta</taxon>
        <taxon>Pterygota</taxon>
        <taxon>Neoptera</taxon>
        <taxon>Polyneoptera</taxon>
        <taxon>Phasmatodea</taxon>
        <taxon>Timematodea</taxon>
        <taxon>Timematoidea</taxon>
        <taxon>Timematidae</taxon>
        <taxon>Timema</taxon>
    </lineage>
</organism>
<dbReference type="EMBL" id="CAJPIN010020379">
    <property type="protein sequence ID" value="CAG2062446.1"/>
    <property type="molecule type" value="Genomic_DNA"/>
</dbReference>
<name>A0ABN7P5N0_TIMPD</name>
<sequence>EGISHWASTRHLSNDTLHNWAVDIESIDGEEKLKINSSELWQGEDKKNPLITEDKKSTNELQAVAGELLDTVDDKKLEYSKQWEELQKNLPQNSNKKESSQSLWADEFADYLEPY</sequence>
<evidence type="ECO:0000313" key="2">
    <source>
        <dbReference type="Proteomes" id="UP001153148"/>
    </source>
</evidence>
<dbReference type="Proteomes" id="UP001153148">
    <property type="component" value="Unassembled WGS sequence"/>
</dbReference>
<accession>A0ABN7P5N0</accession>
<feature type="non-terminal residue" evidence="1">
    <location>
        <position position="1"/>
    </location>
</feature>
<feature type="non-terminal residue" evidence="1">
    <location>
        <position position="115"/>
    </location>
</feature>
<evidence type="ECO:0000313" key="1">
    <source>
        <dbReference type="EMBL" id="CAG2062446.1"/>
    </source>
</evidence>
<keyword evidence="2" id="KW-1185">Reference proteome</keyword>
<reference evidence="1" key="1">
    <citation type="submission" date="2021-03" db="EMBL/GenBank/DDBJ databases">
        <authorList>
            <person name="Tran Van P."/>
        </authorList>
    </citation>
    <scope>NUCLEOTIDE SEQUENCE</scope>
</reference>
<proteinExistence type="predicted"/>
<protein>
    <submittedName>
        <fullName evidence="1">Uncharacterized protein</fullName>
    </submittedName>
</protein>
<comment type="caution">
    <text evidence="1">The sequence shown here is derived from an EMBL/GenBank/DDBJ whole genome shotgun (WGS) entry which is preliminary data.</text>
</comment>